<name>A0A087UMR7_STEMI</name>
<keyword evidence="3" id="KW-1185">Reference proteome</keyword>
<proteinExistence type="predicted"/>
<sequence length="61" mass="6895">MSFVKKAIYTMAYGLHDMQKAKCNDSSVGLCPEMLPLNGSLFLQYLLNVSFVWGNETVKFD</sequence>
<dbReference type="AlphaFoldDB" id="A0A087UMR7"/>
<dbReference type="Proteomes" id="UP000054359">
    <property type="component" value="Unassembled WGS sequence"/>
</dbReference>
<organism evidence="2 3">
    <name type="scientific">Stegodyphus mimosarum</name>
    <name type="common">African social velvet spider</name>
    <dbReference type="NCBI Taxonomy" id="407821"/>
    <lineage>
        <taxon>Eukaryota</taxon>
        <taxon>Metazoa</taxon>
        <taxon>Ecdysozoa</taxon>
        <taxon>Arthropoda</taxon>
        <taxon>Chelicerata</taxon>
        <taxon>Arachnida</taxon>
        <taxon>Araneae</taxon>
        <taxon>Araneomorphae</taxon>
        <taxon>Entelegynae</taxon>
        <taxon>Eresoidea</taxon>
        <taxon>Eresidae</taxon>
        <taxon>Stegodyphus</taxon>
    </lineage>
</organism>
<feature type="non-terminal residue" evidence="2">
    <location>
        <position position="61"/>
    </location>
</feature>
<protein>
    <submittedName>
        <fullName evidence="2">Metabotropic glutamate receptor 5</fullName>
    </submittedName>
</protein>
<dbReference type="InterPro" id="IPR050726">
    <property type="entry name" value="mGluR"/>
</dbReference>
<dbReference type="InterPro" id="IPR028082">
    <property type="entry name" value="Peripla_BP_I"/>
</dbReference>
<dbReference type="EMBL" id="KK120608">
    <property type="protein sequence ID" value="KFM78656.1"/>
    <property type="molecule type" value="Genomic_DNA"/>
</dbReference>
<gene>
    <name evidence="2" type="ORF">X975_12200</name>
</gene>
<keyword evidence="1" id="KW-0325">Glycoprotein</keyword>
<keyword evidence="2" id="KW-0675">Receptor</keyword>
<dbReference type="Gene3D" id="3.40.50.2300">
    <property type="match status" value="1"/>
</dbReference>
<dbReference type="OrthoDB" id="425344at2759"/>
<evidence type="ECO:0000313" key="3">
    <source>
        <dbReference type="Proteomes" id="UP000054359"/>
    </source>
</evidence>
<dbReference type="SUPFAM" id="SSF53822">
    <property type="entry name" value="Periplasmic binding protein-like I"/>
    <property type="match status" value="1"/>
</dbReference>
<evidence type="ECO:0000256" key="1">
    <source>
        <dbReference type="ARBA" id="ARBA00023180"/>
    </source>
</evidence>
<evidence type="ECO:0000313" key="2">
    <source>
        <dbReference type="EMBL" id="KFM78656.1"/>
    </source>
</evidence>
<reference evidence="2 3" key="1">
    <citation type="submission" date="2013-11" db="EMBL/GenBank/DDBJ databases">
        <title>Genome sequencing of Stegodyphus mimosarum.</title>
        <authorList>
            <person name="Bechsgaard J."/>
        </authorList>
    </citation>
    <scope>NUCLEOTIDE SEQUENCE [LARGE SCALE GENOMIC DNA]</scope>
</reference>
<accession>A0A087UMR7</accession>
<dbReference type="PANTHER" id="PTHR24060">
    <property type="entry name" value="METABOTROPIC GLUTAMATE RECEPTOR"/>
    <property type="match status" value="1"/>
</dbReference>
<dbReference type="STRING" id="407821.A0A087UMR7"/>